<name>A0A2A6D006_PRIPA</name>
<dbReference type="PROSITE" id="PS00284">
    <property type="entry name" value="SERPIN"/>
    <property type="match status" value="1"/>
</dbReference>
<keyword evidence="5" id="KW-1185">Reference proteome</keyword>
<dbReference type="SUPFAM" id="SSF56574">
    <property type="entry name" value="Serpins"/>
    <property type="match status" value="1"/>
</dbReference>
<dbReference type="InterPro" id="IPR042178">
    <property type="entry name" value="Serpin_sf_1"/>
</dbReference>
<dbReference type="GO" id="GO:0005615">
    <property type="term" value="C:extracellular space"/>
    <property type="evidence" value="ECO:0000318"/>
    <property type="project" value="GO_Central"/>
</dbReference>
<dbReference type="GO" id="GO:0004867">
    <property type="term" value="F:serine-type endopeptidase inhibitor activity"/>
    <property type="evidence" value="ECO:0007669"/>
    <property type="project" value="InterPro"/>
</dbReference>
<feature type="region of interest" description="Disordered" evidence="3">
    <location>
        <begin position="35"/>
        <end position="72"/>
    </location>
</feature>
<evidence type="ECO:0000313" key="5">
    <source>
        <dbReference type="Proteomes" id="UP000005239"/>
    </source>
</evidence>
<organism evidence="4 5">
    <name type="scientific">Pristionchus pacificus</name>
    <name type="common">Parasitic nematode worm</name>
    <dbReference type="NCBI Taxonomy" id="54126"/>
    <lineage>
        <taxon>Eukaryota</taxon>
        <taxon>Metazoa</taxon>
        <taxon>Ecdysozoa</taxon>
        <taxon>Nematoda</taxon>
        <taxon>Chromadorea</taxon>
        <taxon>Rhabditida</taxon>
        <taxon>Rhabditina</taxon>
        <taxon>Diplogasteromorpha</taxon>
        <taxon>Diplogasteroidea</taxon>
        <taxon>Neodiplogasteridae</taxon>
        <taxon>Pristionchus</taxon>
    </lineage>
</organism>
<dbReference type="InterPro" id="IPR000215">
    <property type="entry name" value="Serpin_fam"/>
</dbReference>
<dbReference type="InterPro" id="IPR036186">
    <property type="entry name" value="Serpin_sf"/>
</dbReference>
<dbReference type="Proteomes" id="UP000005239">
    <property type="component" value="Unassembled WGS sequence"/>
</dbReference>
<gene>
    <name evidence="4" type="primary">WBGene00116915</name>
</gene>
<dbReference type="InterPro" id="IPR023795">
    <property type="entry name" value="Serpin_CS"/>
</dbReference>
<feature type="compositionally biased region" description="Polar residues" evidence="3">
    <location>
        <begin position="55"/>
        <end position="64"/>
    </location>
</feature>
<protein>
    <submittedName>
        <fullName evidence="4">SERPIN domain-containing protein</fullName>
    </submittedName>
</protein>
<proteinExistence type="inferred from homology"/>
<sequence length="432" mass="47413">MYPSIMGTLLALIAAPITFVVLLYTCIAVRRTSKQQNAAKSTSTSSAESRKSSRQWKTVQSNTPKRPLPPLPLSLEASHDFALSLLRASSEKEDNFVISPFSLGAALAIIHDGAKEETQGELTRLLGKSLSPSEVSSIYSSLTAALSETNSAVITSVANRFYLDKEFDLKSEYQSHIEKAYNTSAINMDFEDGNACANDANSFVNESTRGMIPAIATAEDFTDSVGVLINAVYFKGEWKAQFPKSATQSKAFHGIAGDRNEQFMRASARPTFYSLTDKLMVVSLEYKDPAYSLLVMMPSSDYGVWKANLTAIYLHEAMENLTNGKVNLEIPKWKIESSTDGKTAMEKCGVKSIFDKAADLSGISDEEFRISSIAHKAVIEVNEEGTEAAAVTKARMGRKCMSLTPKINLKFDSPFLYCLVRDKHILFIGEVC</sequence>
<dbReference type="EnsemblMetazoa" id="PPA27361.1">
    <property type="protein sequence ID" value="PPA27361.1"/>
    <property type="gene ID" value="WBGene00116915"/>
</dbReference>
<dbReference type="Gene3D" id="2.30.39.10">
    <property type="entry name" value="Alpha-1-antitrypsin, domain 1"/>
    <property type="match status" value="1"/>
</dbReference>
<evidence type="ECO:0000313" key="4">
    <source>
        <dbReference type="EnsemblMetazoa" id="PPA27361.1"/>
    </source>
</evidence>
<evidence type="ECO:0000256" key="3">
    <source>
        <dbReference type="SAM" id="MobiDB-lite"/>
    </source>
</evidence>
<dbReference type="Pfam" id="PF00079">
    <property type="entry name" value="Serpin"/>
    <property type="match status" value="1"/>
</dbReference>
<accession>A0A2A6D006</accession>
<dbReference type="InterPro" id="IPR042185">
    <property type="entry name" value="Serpin_sf_2"/>
</dbReference>
<dbReference type="PANTHER" id="PTHR11461">
    <property type="entry name" value="SERINE PROTEASE INHIBITOR, SERPIN"/>
    <property type="match status" value="1"/>
</dbReference>
<reference evidence="4" key="2">
    <citation type="submission" date="2022-06" db="UniProtKB">
        <authorList>
            <consortium name="EnsemblMetazoa"/>
        </authorList>
    </citation>
    <scope>IDENTIFICATION</scope>
    <source>
        <strain evidence="4">PS312</strain>
    </source>
</reference>
<evidence type="ECO:0000256" key="1">
    <source>
        <dbReference type="ARBA" id="ARBA00009500"/>
    </source>
</evidence>
<accession>A0A8R1UIK0</accession>
<comment type="similarity">
    <text evidence="1 2">Belongs to the serpin family.</text>
</comment>
<reference evidence="5" key="1">
    <citation type="journal article" date="2008" name="Nat. Genet.">
        <title>The Pristionchus pacificus genome provides a unique perspective on nematode lifestyle and parasitism.</title>
        <authorList>
            <person name="Dieterich C."/>
            <person name="Clifton S.W."/>
            <person name="Schuster L.N."/>
            <person name="Chinwalla A."/>
            <person name="Delehaunty K."/>
            <person name="Dinkelacker I."/>
            <person name="Fulton L."/>
            <person name="Fulton R."/>
            <person name="Godfrey J."/>
            <person name="Minx P."/>
            <person name="Mitreva M."/>
            <person name="Roeseler W."/>
            <person name="Tian H."/>
            <person name="Witte H."/>
            <person name="Yang S.P."/>
            <person name="Wilson R.K."/>
            <person name="Sommer R.J."/>
        </authorList>
    </citation>
    <scope>NUCLEOTIDE SEQUENCE [LARGE SCALE GENOMIC DNA]</scope>
    <source>
        <strain evidence="5">PS312</strain>
    </source>
</reference>
<evidence type="ECO:0000256" key="2">
    <source>
        <dbReference type="RuleBase" id="RU000411"/>
    </source>
</evidence>
<dbReference type="SMART" id="SM00093">
    <property type="entry name" value="SERPIN"/>
    <property type="match status" value="1"/>
</dbReference>
<dbReference type="OrthoDB" id="9518664at2759"/>
<dbReference type="Gene3D" id="3.30.497.10">
    <property type="entry name" value="Antithrombin, subunit I, domain 2"/>
    <property type="match status" value="1"/>
</dbReference>
<dbReference type="AlphaFoldDB" id="A0A2A6D006"/>
<dbReference type="PANTHER" id="PTHR11461:SF211">
    <property type="entry name" value="GH10112P-RELATED"/>
    <property type="match status" value="1"/>
</dbReference>
<dbReference type="InterPro" id="IPR023796">
    <property type="entry name" value="Serpin_dom"/>
</dbReference>